<proteinExistence type="inferred from homology"/>
<dbReference type="AlphaFoldDB" id="A0A388SA90"/>
<dbReference type="PRINTS" id="PR00081">
    <property type="entry name" value="GDHRDH"/>
</dbReference>
<dbReference type="SUPFAM" id="SSF51735">
    <property type="entry name" value="NAD(P)-binding Rossmann-fold domains"/>
    <property type="match status" value="1"/>
</dbReference>
<organism evidence="4 5">
    <name type="scientific">Mesosutterella multiformis</name>
    <dbReference type="NCBI Taxonomy" id="2259133"/>
    <lineage>
        <taxon>Bacteria</taxon>
        <taxon>Pseudomonadati</taxon>
        <taxon>Pseudomonadota</taxon>
        <taxon>Betaproteobacteria</taxon>
        <taxon>Burkholderiales</taxon>
        <taxon>Sutterellaceae</taxon>
        <taxon>Mesosutterella</taxon>
    </lineage>
</organism>
<dbReference type="OrthoDB" id="9797538at2"/>
<reference evidence="4 5" key="1">
    <citation type="journal article" date="2018" name="Int. J. Syst. Evol. Microbiol.">
        <title>Mesosutterella multiformis gen. nov., sp. nov., a member of the family Sutterellaceae and Sutterella megalosphaeroides sp. nov., isolated from human faeces.</title>
        <authorList>
            <person name="Sakamoto M."/>
            <person name="Ikeyama N."/>
            <person name="Kunihiro T."/>
            <person name="Iino T."/>
            <person name="Yuki M."/>
            <person name="Ohkuma M."/>
        </authorList>
    </citation>
    <scope>NUCLEOTIDE SEQUENCE [LARGE SCALE GENOMIC DNA]</scope>
    <source>
        <strain evidence="4 5">4NBBH2</strain>
    </source>
</reference>
<dbReference type="PANTHER" id="PTHR44196">
    <property type="entry name" value="DEHYDROGENASE/REDUCTASE SDR FAMILY MEMBER 7B"/>
    <property type="match status" value="1"/>
</dbReference>
<keyword evidence="2" id="KW-0560">Oxidoreductase</keyword>
<keyword evidence="5" id="KW-1185">Reference proteome</keyword>
<evidence type="ECO:0000256" key="1">
    <source>
        <dbReference type="ARBA" id="ARBA00006484"/>
    </source>
</evidence>
<sequence>MSLNVFITGATGGIGSGLARVYAAKGATLGLVAHHQDALDRLIASLPGTGHKGYVADVTDRDGIIETAHRFEKEVGPADVVIANAGVSIGVKTQYYEDLAVMDRVYRINVIGMANTFHGFLPAMIERHAGTLVGIGSVAGIRGLPGSEAYCSSKASVINYCESLRIEMMKHGVKVLTVCPGFVKTPLTSKNPYPMPFILEPDEFARRAVRAIDAHKTYTVIPWQMGLLAKLMKIAPNCLFDRILKGRKQKPRAKELGV</sequence>
<dbReference type="InterPro" id="IPR002347">
    <property type="entry name" value="SDR_fam"/>
</dbReference>
<evidence type="ECO:0000313" key="4">
    <source>
        <dbReference type="EMBL" id="GBO93217.1"/>
    </source>
</evidence>
<dbReference type="InterPro" id="IPR020904">
    <property type="entry name" value="Sc_DH/Rdtase_CS"/>
</dbReference>
<comment type="caution">
    <text evidence="4">The sequence shown here is derived from an EMBL/GenBank/DDBJ whole genome shotgun (WGS) entry which is preliminary data.</text>
</comment>
<evidence type="ECO:0000256" key="3">
    <source>
        <dbReference type="RuleBase" id="RU000363"/>
    </source>
</evidence>
<dbReference type="EMBL" id="BGZJ01000001">
    <property type="protein sequence ID" value="GBO93217.1"/>
    <property type="molecule type" value="Genomic_DNA"/>
</dbReference>
<evidence type="ECO:0000256" key="2">
    <source>
        <dbReference type="ARBA" id="ARBA00023002"/>
    </source>
</evidence>
<dbReference type="PRINTS" id="PR00080">
    <property type="entry name" value="SDRFAMILY"/>
</dbReference>
<gene>
    <name evidence="4" type="ORF">MESMUL_05710</name>
</gene>
<accession>A0A388SA90</accession>
<dbReference type="PANTHER" id="PTHR44196:SF1">
    <property type="entry name" value="DEHYDROGENASE_REDUCTASE SDR FAMILY MEMBER 7B"/>
    <property type="match status" value="1"/>
</dbReference>
<name>A0A388SA90_9BURK</name>
<dbReference type="Pfam" id="PF00106">
    <property type="entry name" value="adh_short"/>
    <property type="match status" value="1"/>
</dbReference>
<evidence type="ECO:0000313" key="5">
    <source>
        <dbReference type="Proteomes" id="UP000266091"/>
    </source>
</evidence>
<dbReference type="GO" id="GO:0016020">
    <property type="term" value="C:membrane"/>
    <property type="evidence" value="ECO:0007669"/>
    <property type="project" value="TreeGrafter"/>
</dbReference>
<protein>
    <submittedName>
        <fullName evidence="4">Short-chain dehydrogenase</fullName>
    </submittedName>
</protein>
<dbReference type="Proteomes" id="UP000266091">
    <property type="component" value="Unassembled WGS sequence"/>
</dbReference>
<dbReference type="GO" id="GO:0016491">
    <property type="term" value="F:oxidoreductase activity"/>
    <property type="evidence" value="ECO:0007669"/>
    <property type="project" value="UniProtKB-KW"/>
</dbReference>
<dbReference type="NCBIfam" id="NF005437">
    <property type="entry name" value="PRK07024.1"/>
    <property type="match status" value="1"/>
</dbReference>
<dbReference type="PROSITE" id="PS00061">
    <property type="entry name" value="ADH_SHORT"/>
    <property type="match status" value="1"/>
</dbReference>
<dbReference type="InterPro" id="IPR036291">
    <property type="entry name" value="NAD(P)-bd_dom_sf"/>
</dbReference>
<comment type="similarity">
    <text evidence="1 3">Belongs to the short-chain dehydrogenases/reductases (SDR) family.</text>
</comment>
<dbReference type="Gene3D" id="3.40.50.720">
    <property type="entry name" value="NAD(P)-binding Rossmann-like Domain"/>
    <property type="match status" value="1"/>
</dbReference>
<dbReference type="RefSeq" id="WP_116269638.1">
    <property type="nucleotide sequence ID" value="NZ_BGZJ01000001.1"/>
</dbReference>